<evidence type="ECO:0000313" key="4">
    <source>
        <dbReference type="EMBL" id="KOM32010.1"/>
    </source>
</evidence>
<organism evidence="4 5">
    <name type="scientific">Phaseolus angularis</name>
    <name type="common">Azuki bean</name>
    <name type="synonym">Vigna angularis</name>
    <dbReference type="NCBI Taxonomy" id="3914"/>
    <lineage>
        <taxon>Eukaryota</taxon>
        <taxon>Viridiplantae</taxon>
        <taxon>Streptophyta</taxon>
        <taxon>Embryophyta</taxon>
        <taxon>Tracheophyta</taxon>
        <taxon>Spermatophyta</taxon>
        <taxon>Magnoliopsida</taxon>
        <taxon>eudicotyledons</taxon>
        <taxon>Gunneridae</taxon>
        <taxon>Pentapetalae</taxon>
        <taxon>rosids</taxon>
        <taxon>fabids</taxon>
        <taxon>Fabales</taxon>
        <taxon>Fabaceae</taxon>
        <taxon>Papilionoideae</taxon>
        <taxon>50 kb inversion clade</taxon>
        <taxon>NPAAA clade</taxon>
        <taxon>indigoferoid/millettioid clade</taxon>
        <taxon>Phaseoleae</taxon>
        <taxon>Vigna</taxon>
    </lineage>
</organism>
<feature type="compositionally biased region" description="Low complexity" evidence="2">
    <location>
        <begin position="207"/>
        <end position="220"/>
    </location>
</feature>
<feature type="coiled-coil region" evidence="1">
    <location>
        <begin position="604"/>
        <end position="631"/>
    </location>
</feature>
<evidence type="ECO:0000313" key="5">
    <source>
        <dbReference type="Proteomes" id="UP000053144"/>
    </source>
</evidence>
<proteinExistence type="predicted"/>
<keyword evidence="1" id="KW-0175">Coiled coil</keyword>
<dbReference type="EMBL" id="CM003371">
    <property type="protein sequence ID" value="KOM32010.1"/>
    <property type="molecule type" value="Genomic_DNA"/>
</dbReference>
<evidence type="ECO:0000259" key="3">
    <source>
        <dbReference type="Pfam" id="PF12776"/>
    </source>
</evidence>
<feature type="region of interest" description="Disordered" evidence="2">
    <location>
        <begin position="559"/>
        <end position="585"/>
    </location>
</feature>
<dbReference type="InterPro" id="IPR024752">
    <property type="entry name" value="Myb/SANT-like_dom"/>
</dbReference>
<feature type="region of interest" description="Disordered" evidence="2">
    <location>
        <begin position="178"/>
        <end position="226"/>
    </location>
</feature>
<feature type="domain" description="Myb/SANT-like" evidence="3">
    <location>
        <begin position="20"/>
        <end position="113"/>
    </location>
</feature>
<dbReference type="OMA" id="IHIKEMY"/>
<dbReference type="AlphaFoldDB" id="A0A0L9TN94"/>
<dbReference type="PANTHER" id="PTHR46929:SF4">
    <property type="entry name" value="MYB_SANT-LIKE DOMAIN-CONTAINING PROTEIN"/>
    <property type="match status" value="1"/>
</dbReference>
<reference evidence="5" key="1">
    <citation type="journal article" date="2015" name="Proc. Natl. Acad. Sci. U.S.A.">
        <title>Genome sequencing of adzuki bean (Vigna angularis) provides insight into high starch and low fat accumulation and domestication.</title>
        <authorList>
            <person name="Yang K."/>
            <person name="Tian Z."/>
            <person name="Chen C."/>
            <person name="Luo L."/>
            <person name="Zhao B."/>
            <person name="Wang Z."/>
            <person name="Yu L."/>
            <person name="Li Y."/>
            <person name="Sun Y."/>
            <person name="Li W."/>
            <person name="Chen Y."/>
            <person name="Li Y."/>
            <person name="Zhang Y."/>
            <person name="Ai D."/>
            <person name="Zhao J."/>
            <person name="Shang C."/>
            <person name="Ma Y."/>
            <person name="Wu B."/>
            <person name="Wang M."/>
            <person name="Gao L."/>
            <person name="Sun D."/>
            <person name="Zhang P."/>
            <person name="Guo F."/>
            <person name="Wang W."/>
            <person name="Li Y."/>
            <person name="Wang J."/>
            <person name="Varshney R.K."/>
            <person name="Wang J."/>
            <person name="Ling H.Q."/>
            <person name="Wan P."/>
        </authorList>
    </citation>
    <scope>NUCLEOTIDE SEQUENCE</scope>
    <source>
        <strain evidence="5">cv. Jingnong 6</strain>
    </source>
</reference>
<gene>
    <name evidence="4" type="ORF">LR48_Vigan01g156600</name>
</gene>
<dbReference type="Pfam" id="PF12776">
    <property type="entry name" value="Myb_DNA-bind_3"/>
    <property type="match status" value="1"/>
</dbReference>
<accession>A0A0L9TN94</accession>
<evidence type="ECO:0000256" key="1">
    <source>
        <dbReference type="SAM" id="Coils"/>
    </source>
</evidence>
<name>A0A0L9TN94_PHAAN</name>
<protein>
    <recommendedName>
        <fullName evidence="3">Myb/SANT-like domain-containing protein</fullName>
    </recommendedName>
</protein>
<dbReference type="Gramene" id="KOM32010">
    <property type="protein sequence ID" value="KOM32010"/>
    <property type="gene ID" value="LR48_Vigan01g156600"/>
</dbReference>
<sequence>MNRGKAPGIESSAPTREFMKWTEDMDARLLHSMIEESRIGNRVDGSWTSQAYSNIVDHLHSFGYVSITKNNVKNRQKVLKDKWREVHDLFSGFSGFAWNPVNMTFHAEDEVWMDLIQSRPTAAKWRVNSIKHYNLMVELWATDRATGSGVRTARQARRQRVGPRVSVDLNQNIEYIPEQPEWTGYRDPTPSLPPPFVDEYSPGQTQSVPSVPSGGTSSSRGSKRKAPMVDVIDAQFDKLTTSLDSFANVLSSSNVHFGVISDAAVRQVSAMEDRNEILRSQTEIFRRTPNYTYTEADIYEMLSAMNIADENLLEQCYDFLCANPTYCCQMASSSTKRPRKTRKGKEILTEAEDAAHVILSVEDQLDQRRFFTDRHQMENYASDFYTRSIIGPKIMKFESFAGSGLFFQNHFLFQGVVEFLTLQGPYYPDLIKVFYSNLKISGNGYLLSEVNKRRIRLKPADWLNVAKMKYEGQKLCFSNIPDDFPYDRDMALATMHMLKCKAGDTPLPYGVLITQIMQYCGVHVDGDVSTLIGTRHHFSINSLKRLDIVNVNGVWRQDVDEDEEEDQPHHRDNPVQPPPPLPNPNMMTQMWEGVQDLQHRMQGMGQMQVRVQRIEDNLANLSLDMNRQFANLNDNVNLILHRFDD</sequence>
<evidence type="ECO:0000256" key="2">
    <source>
        <dbReference type="SAM" id="MobiDB-lite"/>
    </source>
</evidence>
<dbReference type="Proteomes" id="UP000053144">
    <property type="component" value="Chromosome 1"/>
</dbReference>
<dbReference type="PANTHER" id="PTHR46929">
    <property type="entry name" value="EXPRESSED PROTEIN"/>
    <property type="match status" value="1"/>
</dbReference>